<dbReference type="InterPro" id="IPR001296">
    <property type="entry name" value="Glyco_trans_1"/>
</dbReference>
<dbReference type="Pfam" id="PF00534">
    <property type="entry name" value="Glycos_transf_1"/>
    <property type="match status" value="1"/>
</dbReference>
<dbReference type="FunCoup" id="G0VEK4">
    <property type="interactions" value="767"/>
</dbReference>
<dbReference type="GeneID" id="96903601"/>
<dbReference type="STRING" id="1064592.G0VEK4"/>
<evidence type="ECO:0000256" key="12">
    <source>
        <dbReference type="ARBA" id="ARBA00023136"/>
    </source>
</evidence>
<evidence type="ECO:0000256" key="16">
    <source>
        <dbReference type="RuleBase" id="RU367136"/>
    </source>
</evidence>
<feature type="transmembrane region" description="Helical" evidence="16">
    <location>
        <begin position="442"/>
        <end position="461"/>
    </location>
</feature>
<evidence type="ECO:0000256" key="2">
    <source>
        <dbReference type="ARBA" id="ARBA00004477"/>
    </source>
</evidence>
<comment type="subcellular location">
    <subcellularLocation>
        <location evidence="2">Endoplasmic reticulum membrane</location>
        <topology evidence="2">Multi-pass membrane protein</topology>
    </subcellularLocation>
</comment>
<evidence type="ECO:0000256" key="15">
    <source>
        <dbReference type="ARBA" id="ARBA00045104"/>
    </source>
</evidence>
<dbReference type="UniPathway" id="UPA00378"/>
<comment type="function">
    <text evidence="1 16">Mannosylates Man(2)GlcNAc(2)-dolichol diphosphate and Man(1)GlcNAc(2)-dolichol diphosphate to form Man(3)GlcNAc(2)-dolichol diphosphate.</text>
</comment>
<keyword evidence="11 16" id="KW-1133">Transmembrane helix</keyword>
<comment type="catalytic activity">
    <reaction evidence="15 16">
        <text>an alpha-D-Man-(1-&gt;3)-beta-D-Man-(1-&gt;4)-beta-D-GlcNAc-(1-&gt;4)-alpha-D-GlcNAc-diphospho-di-trans,poly-cis-dolichol + GDP-alpha-D-mannose = an alpha-D-Man-(1-&gt;3)-[alpha-D-Man-(1-&gt;6)]-beta-D-Man-(1-&gt;4)-beta-D-GlcNAc-(1-&gt;4)-alpha-D-GlcNAc-diphospho-di-trans,poly-cis-dolichol + GDP + H(+)</text>
        <dbReference type="Rhea" id="RHEA:29519"/>
        <dbReference type="Rhea" id="RHEA-COMP:19513"/>
        <dbReference type="Rhea" id="RHEA-COMP:19515"/>
        <dbReference type="ChEBI" id="CHEBI:15378"/>
        <dbReference type="ChEBI" id="CHEBI:57527"/>
        <dbReference type="ChEBI" id="CHEBI:58189"/>
        <dbReference type="ChEBI" id="CHEBI:132510"/>
        <dbReference type="ChEBI" id="CHEBI:132511"/>
        <dbReference type="EC" id="2.4.1.257"/>
    </reaction>
    <physiologicalReaction direction="left-to-right" evidence="15 16">
        <dbReference type="Rhea" id="RHEA:29520"/>
    </physiologicalReaction>
</comment>
<sequence>MATEPNKKLSIAFIHPDLGIGGAERLVVDAALGLQEQGNEVIFYTSHCDKNHCFEEIKDGTLKFQVIGDQLPTTLGGKFYIVFANLRQLYLTFKLLFTKEAKKHDVFIVDQLSTCVPFLHKYTTADILFYCHFPDQLLASRTNIIKKLYRVPFDLLEQFTISAADMVVVNSNFTKSMYYSAFNLLQNEPDVVYPCVDLDFSPIDQRDKQLLGHLLAPNDKFYLSINRYELKKNIVLALKAFALSNEFSNDNAKLIICGGYDERVSENVQCLKQLQREAECLKISYSTINYPEFEKNNDLDLFNTTHSKVIFLTSISTSLKELLLSKTELLLYTPSNEHFGIVPLEAMKHGKPVLATTSGGPLETVETLIPGKNDNIATGWLRAPIPEVWAKVIDESKRYKEGGKSKFENSGPSRVSRIFSRRTMTRSLEDIIDKMLWRKRTVYPWETVIGPFFNLMLQFIFTKLFPGSNWPYILLATVALLMKDYMSLIYWVFAYSTLNFFIE</sequence>
<feature type="domain" description="Glycosyltransferase subfamily 4-like N-terminal" evidence="18">
    <location>
        <begin position="20"/>
        <end position="199"/>
    </location>
</feature>
<comment type="similarity">
    <text evidence="16">Belongs to the glycosyltransferase group 1 family.</text>
</comment>
<evidence type="ECO:0000259" key="17">
    <source>
        <dbReference type="Pfam" id="PF00534"/>
    </source>
</evidence>
<evidence type="ECO:0000256" key="11">
    <source>
        <dbReference type="ARBA" id="ARBA00022989"/>
    </source>
</evidence>
<dbReference type="EC" id="2.4.1.132" evidence="5 16"/>
<keyword evidence="9 16" id="KW-0812">Transmembrane</keyword>
<proteinExistence type="inferred from homology"/>
<keyword evidence="7 16" id="KW-0328">Glycosyltransferase</keyword>
<dbReference type="InParanoid" id="G0VEK4"/>
<evidence type="ECO:0000259" key="18">
    <source>
        <dbReference type="Pfam" id="PF13439"/>
    </source>
</evidence>
<dbReference type="GO" id="GO:0004378">
    <property type="term" value="F:GDP-Man:Man(1)GlcNAc(2)-PP-Dol alpha-1,3-mannosyltransferase activity"/>
    <property type="evidence" value="ECO:0007669"/>
    <property type="project" value="UniProtKB-UniRule"/>
</dbReference>
<evidence type="ECO:0000256" key="14">
    <source>
        <dbReference type="ARBA" id="ARBA00045103"/>
    </source>
</evidence>
<dbReference type="InterPro" id="IPR027054">
    <property type="entry name" value="ALG2"/>
</dbReference>
<protein>
    <recommendedName>
        <fullName evidence="6 16">Alpha-1,3/1,6-mannosyltransferase ALG2</fullName>
        <ecNumber evidence="5 16">2.4.1.132</ecNumber>
        <ecNumber evidence="4 16">2.4.1.257</ecNumber>
    </recommendedName>
    <alternativeName>
        <fullName evidence="16">GDP-Man:Man(1)GlcNAc(2)-PP-Dol alpha-1,3-mannosyltransferase</fullName>
    </alternativeName>
</protein>
<name>G0VEK4_NAUCA</name>
<reference evidence="19 20" key="1">
    <citation type="journal article" date="2011" name="Proc. Natl. Acad. Sci. U.S.A.">
        <title>Evolutionary erosion of yeast sex chromosomes by mating-type switching accidents.</title>
        <authorList>
            <person name="Gordon J.L."/>
            <person name="Armisen D."/>
            <person name="Proux-Wera E."/>
            <person name="Oheigeartaigh S.S."/>
            <person name="Byrne K.P."/>
            <person name="Wolfe K.H."/>
        </authorList>
    </citation>
    <scope>NUCLEOTIDE SEQUENCE [LARGE SCALE GENOMIC DNA]</scope>
    <source>
        <strain evidence="20">ATCC 76901 / BCRC 22586 / CBS 4309 / NBRC 1992 / NRRL Y-12630</strain>
    </source>
</reference>
<dbReference type="GO" id="GO:0005789">
    <property type="term" value="C:endoplasmic reticulum membrane"/>
    <property type="evidence" value="ECO:0007669"/>
    <property type="project" value="UniProtKB-SubCell"/>
</dbReference>
<evidence type="ECO:0000256" key="10">
    <source>
        <dbReference type="ARBA" id="ARBA00022824"/>
    </source>
</evidence>
<dbReference type="PANTHER" id="PTHR45918:SF1">
    <property type="entry name" value="ALPHA-1,3_1,6-MANNOSYLTRANSFERASE ALG2"/>
    <property type="match status" value="1"/>
</dbReference>
<keyword evidence="13" id="KW-0325">Glycoprotein</keyword>
<evidence type="ECO:0000256" key="6">
    <source>
        <dbReference type="ARBA" id="ARBA00019218"/>
    </source>
</evidence>
<feature type="transmembrane region" description="Helical" evidence="16">
    <location>
        <begin position="473"/>
        <end position="493"/>
    </location>
</feature>
<dbReference type="OMA" id="AMYMKCP"/>
<evidence type="ECO:0000256" key="1">
    <source>
        <dbReference type="ARBA" id="ARBA00003142"/>
    </source>
</evidence>
<keyword evidence="12 16" id="KW-0472">Membrane</keyword>
<dbReference type="EC" id="2.4.1.257" evidence="4 16"/>
<dbReference type="RefSeq" id="XP_003676356.1">
    <property type="nucleotide sequence ID" value="XM_003676308.1"/>
</dbReference>
<dbReference type="Pfam" id="PF13439">
    <property type="entry name" value="Glyco_transf_4"/>
    <property type="match status" value="1"/>
</dbReference>
<dbReference type="CDD" id="cd03805">
    <property type="entry name" value="GT4_ALG2-like"/>
    <property type="match status" value="1"/>
</dbReference>
<dbReference type="EMBL" id="HE576755">
    <property type="protein sequence ID" value="CCC69995.1"/>
    <property type="molecule type" value="Genomic_DNA"/>
</dbReference>
<evidence type="ECO:0000256" key="8">
    <source>
        <dbReference type="ARBA" id="ARBA00022679"/>
    </source>
</evidence>
<dbReference type="FunFam" id="3.40.50.2000:FF:000222">
    <property type="entry name" value="Alpha-1,3-mannosyltransferase ALG2"/>
    <property type="match status" value="1"/>
</dbReference>
<organism evidence="19 20">
    <name type="scientific">Naumovozyma castellii</name>
    <name type="common">Yeast</name>
    <name type="synonym">Saccharomyces castellii</name>
    <dbReference type="NCBI Taxonomy" id="27288"/>
    <lineage>
        <taxon>Eukaryota</taxon>
        <taxon>Fungi</taxon>
        <taxon>Dikarya</taxon>
        <taxon>Ascomycota</taxon>
        <taxon>Saccharomycotina</taxon>
        <taxon>Saccharomycetes</taxon>
        <taxon>Saccharomycetales</taxon>
        <taxon>Saccharomycetaceae</taxon>
        <taxon>Naumovozyma</taxon>
    </lineage>
</organism>
<dbReference type="GO" id="GO:0006488">
    <property type="term" value="P:dolichol-linked oligosaccharide biosynthetic process"/>
    <property type="evidence" value="ECO:0007669"/>
    <property type="project" value="EnsemblFungi"/>
</dbReference>
<evidence type="ECO:0000256" key="7">
    <source>
        <dbReference type="ARBA" id="ARBA00022676"/>
    </source>
</evidence>
<dbReference type="AlphaFoldDB" id="G0VEK4"/>
<evidence type="ECO:0000256" key="4">
    <source>
        <dbReference type="ARBA" id="ARBA00011969"/>
    </source>
</evidence>
<evidence type="ECO:0000313" key="20">
    <source>
        <dbReference type="Proteomes" id="UP000001640"/>
    </source>
</evidence>
<accession>G0VEK4</accession>
<dbReference type="GO" id="GO:0033164">
    <property type="term" value="F:initiation-specific glycolipid 1,6-alpha-mannosyltransferase activity"/>
    <property type="evidence" value="ECO:0007669"/>
    <property type="project" value="EnsemblFungi"/>
</dbReference>
<keyword evidence="8 16" id="KW-0808">Transferase</keyword>
<dbReference type="Proteomes" id="UP000001640">
    <property type="component" value="Chromosome 4"/>
</dbReference>
<dbReference type="GO" id="GO:0102704">
    <property type="term" value="F:GDP-Man:Man(2)GlcNAc(2)-PP-Dol alpha-1,6-mannosyltransferase activity"/>
    <property type="evidence" value="ECO:0007669"/>
    <property type="project" value="UniProtKB-UniRule"/>
</dbReference>
<keyword evidence="20" id="KW-1185">Reference proteome</keyword>
<dbReference type="SUPFAM" id="SSF53756">
    <property type="entry name" value="UDP-Glycosyltransferase/glycogen phosphorylase"/>
    <property type="match status" value="1"/>
</dbReference>
<dbReference type="OrthoDB" id="448893at2759"/>
<keyword evidence="10 16" id="KW-0256">Endoplasmic reticulum</keyword>
<evidence type="ECO:0000256" key="9">
    <source>
        <dbReference type="ARBA" id="ARBA00022692"/>
    </source>
</evidence>
<reference key="2">
    <citation type="submission" date="2011-08" db="EMBL/GenBank/DDBJ databases">
        <title>Genome sequence of Naumovozyma castellii.</title>
        <authorList>
            <person name="Gordon J.L."/>
            <person name="Armisen D."/>
            <person name="Proux-Wera E."/>
            <person name="OhEigeartaigh S.S."/>
            <person name="Byrne K.P."/>
            <person name="Wolfe K.H."/>
        </authorList>
    </citation>
    <scope>NUCLEOTIDE SEQUENCE</scope>
    <source>
        <strain>Type strain:CBS 4309</strain>
    </source>
</reference>
<evidence type="ECO:0000256" key="13">
    <source>
        <dbReference type="ARBA" id="ARBA00023180"/>
    </source>
</evidence>
<dbReference type="HOGENOM" id="CLU_030619_1_0_1"/>
<dbReference type="Gene3D" id="3.40.50.2000">
    <property type="entry name" value="Glycogen Phosphorylase B"/>
    <property type="match status" value="2"/>
</dbReference>
<evidence type="ECO:0000256" key="3">
    <source>
        <dbReference type="ARBA" id="ARBA00004922"/>
    </source>
</evidence>
<feature type="domain" description="Glycosyl transferase family 1" evidence="17">
    <location>
        <begin position="214"/>
        <end position="368"/>
    </location>
</feature>
<evidence type="ECO:0000313" key="19">
    <source>
        <dbReference type="EMBL" id="CCC69995.1"/>
    </source>
</evidence>
<gene>
    <name evidence="19" type="primary">NCAS0D04140</name>
    <name evidence="19" type="ordered locus">NCAS_0D04140</name>
</gene>
<dbReference type="KEGG" id="ncs:NCAS_0D04140"/>
<comment type="pathway">
    <text evidence="3 16">Protein modification; protein glycosylation.</text>
</comment>
<dbReference type="eggNOG" id="KOG0853">
    <property type="taxonomic scope" value="Eukaryota"/>
</dbReference>
<evidence type="ECO:0000256" key="5">
    <source>
        <dbReference type="ARBA" id="ARBA00012649"/>
    </source>
</evidence>
<comment type="catalytic activity">
    <reaction evidence="14 16">
        <text>a beta-D-Man-(1-&gt;4)-beta-D-GlcNAc-(1-&gt;4)-alpha-D-GlcNAc-diphospho-di-trans,poly-cis-dolichol + GDP-alpha-D-mannose = an alpha-D-Man-(1-&gt;3)-beta-D-Man-(1-&gt;4)-beta-D-GlcNAc-(1-&gt;4)-alpha-D-GlcNAc-diphospho-di-trans,poly-cis-dolichol + GDP + H(+)</text>
        <dbReference type="Rhea" id="RHEA:29515"/>
        <dbReference type="Rhea" id="RHEA-COMP:19511"/>
        <dbReference type="Rhea" id="RHEA-COMP:19513"/>
        <dbReference type="ChEBI" id="CHEBI:15378"/>
        <dbReference type="ChEBI" id="CHEBI:57527"/>
        <dbReference type="ChEBI" id="CHEBI:58189"/>
        <dbReference type="ChEBI" id="CHEBI:58472"/>
        <dbReference type="ChEBI" id="CHEBI:132510"/>
        <dbReference type="EC" id="2.4.1.132"/>
    </reaction>
    <physiologicalReaction direction="left-to-right" evidence="14 16">
        <dbReference type="Rhea" id="RHEA:29516"/>
    </physiologicalReaction>
</comment>
<dbReference type="PANTHER" id="PTHR45918">
    <property type="entry name" value="ALPHA-1,3/1,6-MANNOSYLTRANSFERASE ALG2"/>
    <property type="match status" value="1"/>
</dbReference>
<dbReference type="InterPro" id="IPR028098">
    <property type="entry name" value="Glyco_trans_4-like_N"/>
</dbReference>